<dbReference type="Pfam" id="PF08448">
    <property type="entry name" value="PAS_4"/>
    <property type="match status" value="1"/>
</dbReference>
<dbReference type="InterPro" id="IPR035965">
    <property type="entry name" value="PAS-like_dom_sf"/>
</dbReference>
<dbReference type="PROSITE" id="PS50109">
    <property type="entry name" value="HIS_KIN"/>
    <property type="match status" value="1"/>
</dbReference>
<dbReference type="OrthoDB" id="9805591at2"/>
<dbReference type="Pfam" id="PF02518">
    <property type="entry name" value="HATPase_c"/>
    <property type="match status" value="1"/>
</dbReference>
<keyword evidence="3" id="KW-0597">Phosphoprotein</keyword>
<evidence type="ECO:0000256" key="2">
    <source>
        <dbReference type="ARBA" id="ARBA00012438"/>
    </source>
</evidence>
<comment type="catalytic activity">
    <reaction evidence="1">
        <text>ATP + protein L-histidine = ADP + protein N-phospho-L-histidine.</text>
        <dbReference type="EC" id="2.7.13.3"/>
    </reaction>
</comment>
<proteinExistence type="predicted"/>
<evidence type="ECO:0000313" key="14">
    <source>
        <dbReference type="Proteomes" id="UP000427906"/>
    </source>
</evidence>
<keyword evidence="5" id="KW-0547">Nucleotide-binding</keyword>
<dbReference type="SUPFAM" id="SSF55874">
    <property type="entry name" value="ATPase domain of HSP90 chaperone/DNA topoisomerase II/histidine kinase"/>
    <property type="match status" value="1"/>
</dbReference>
<keyword evidence="6 13" id="KW-0418">Kinase</keyword>
<dbReference type="SUPFAM" id="SSF47384">
    <property type="entry name" value="Homodimeric domain of signal transducing histidine kinase"/>
    <property type="match status" value="1"/>
</dbReference>
<dbReference type="KEGG" id="dalk:DSCA_38940"/>
<dbReference type="GO" id="GO:0000155">
    <property type="term" value="F:phosphorelay sensor kinase activity"/>
    <property type="evidence" value="ECO:0007669"/>
    <property type="project" value="InterPro"/>
</dbReference>
<dbReference type="SMART" id="SM00091">
    <property type="entry name" value="PAS"/>
    <property type="match status" value="1"/>
</dbReference>
<evidence type="ECO:0000256" key="3">
    <source>
        <dbReference type="ARBA" id="ARBA00022553"/>
    </source>
</evidence>
<dbReference type="InterPro" id="IPR003594">
    <property type="entry name" value="HATPase_dom"/>
</dbReference>
<dbReference type="InterPro" id="IPR004358">
    <property type="entry name" value="Sig_transdc_His_kin-like_C"/>
</dbReference>
<dbReference type="EMBL" id="AP021874">
    <property type="protein sequence ID" value="BBO69964.1"/>
    <property type="molecule type" value="Genomic_DNA"/>
</dbReference>
<dbReference type="PANTHER" id="PTHR43065">
    <property type="entry name" value="SENSOR HISTIDINE KINASE"/>
    <property type="match status" value="1"/>
</dbReference>
<name>A0A5K7YUI5_9BACT</name>
<keyword evidence="7" id="KW-0067">ATP-binding</keyword>
<dbReference type="CDD" id="cd00130">
    <property type="entry name" value="PAS"/>
    <property type="match status" value="1"/>
</dbReference>
<protein>
    <recommendedName>
        <fullName evidence="2">histidine kinase</fullName>
        <ecNumber evidence="2">2.7.13.3</ecNumber>
    </recommendedName>
</protein>
<keyword evidence="14" id="KW-1185">Reference proteome</keyword>
<dbReference type="SMART" id="SM00387">
    <property type="entry name" value="HATPase_c"/>
    <property type="match status" value="1"/>
</dbReference>
<dbReference type="Pfam" id="PF00512">
    <property type="entry name" value="HisKA"/>
    <property type="match status" value="1"/>
</dbReference>
<dbReference type="InterPro" id="IPR000700">
    <property type="entry name" value="PAS-assoc_C"/>
</dbReference>
<keyword evidence="9" id="KW-0812">Transmembrane</keyword>
<dbReference type="PRINTS" id="PR00344">
    <property type="entry name" value="BCTRLSENSOR"/>
</dbReference>
<dbReference type="AlphaFoldDB" id="A0A5K7YUI5"/>
<gene>
    <name evidence="13" type="ORF">DSCA_38940</name>
</gene>
<feature type="transmembrane region" description="Helical" evidence="9">
    <location>
        <begin position="310"/>
        <end position="332"/>
    </location>
</feature>
<dbReference type="InterPro" id="IPR000014">
    <property type="entry name" value="PAS"/>
</dbReference>
<dbReference type="Gene3D" id="3.30.450.20">
    <property type="entry name" value="PAS domain"/>
    <property type="match status" value="2"/>
</dbReference>
<dbReference type="GO" id="GO:0005524">
    <property type="term" value="F:ATP binding"/>
    <property type="evidence" value="ECO:0007669"/>
    <property type="project" value="UniProtKB-KW"/>
</dbReference>
<evidence type="ECO:0000259" key="10">
    <source>
        <dbReference type="PROSITE" id="PS50109"/>
    </source>
</evidence>
<evidence type="ECO:0000256" key="5">
    <source>
        <dbReference type="ARBA" id="ARBA00022741"/>
    </source>
</evidence>
<feature type="domain" description="PAC" evidence="12">
    <location>
        <begin position="421"/>
        <end position="478"/>
    </location>
</feature>
<reference evidence="13 14" key="1">
    <citation type="submission" date="2019-11" db="EMBL/GenBank/DDBJ databases">
        <title>Comparative genomics of hydrocarbon-degrading Desulfosarcina strains.</title>
        <authorList>
            <person name="Watanabe M."/>
            <person name="Kojima H."/>
            <person name="Fukui M."/>
        </authorList>
    </citation>
    <scope>NUCLEOTIDE SEQUENCE [LARGE SCALE GENOMIC DNA]</scope>
    <source>
        <strain evidence="13 14">PL12</strain>
    </source>
</reference>
<keyword evidence="9" id="KW-1133">Transmembrane helix</keyword>
<keyword evidence="4" id="KW-0808">Transferase</keyword>
<sequence>MKVVLRQPRQKRIGRIIVAAALVVLVSAVAIHLRFTRQMVLLVSDQFNQEQLTVARIIRKLVENSLVTLEEELLKIAGGDAAPVSDPAIWQARLQPALERISAAGGTEIRIWDRVAGTAWVFSRGNPFQAPPVFGRGHVPDRLPGPGEIRVSRSPLDGSGLDLIMMTPMGSGSRYFFLFRINLAWFFSPLLKDVRSGNSGYAWIIDGQGRFLYHPYTDFIGRSAFDARKETYPDLDFVQIDRIQKDEMLQGREGTGTYISAWHRGITGRMPKLIAFCPVHISQTPGQFWSVAVVAPTHEIASAMGQIHRWLLVLQGLMLFVVAAAATALYLFEMRFSRGLERLVDSRTRALKRSEEKYRLLIESAEDFIFTLDASARLTSANSFTANFFGSDAEHLTGRSLADLLADDVARRNIKAVKQVYATERSVREEIEIRSVDPPVWLSANYMPLKNEAGELSAVLCIARDITENKKLQRHLVTTEKLAALGTLAAGVAHEINNPIGVILGFCDLQIRKQPPGSQAFEDLKVIERQGLHCKEIVENLLSFARDRDVSEESTDLVRCLDEIIQVARHSIEHKAVTVRTDIARRLPRVRGDNRQLQQVFLNLMNNAVGAMPRGGVLTIGVHLEKGSRRVVVRVSDTGCGIQEGNLDRIYEPFFTTKPEGEGTGLGLFVSYGIINNFGGSIHCESRVADGGAGGGSGTTFTVKLPQCPQEGL</sequence>
<dbReference type="Gene3D" id="3.30.565.10">
    <property type="entry name" value="Histidine kinase-like ATPase, C-terminal domain"/>
    <property type="match status" value="1"/>
</dbReference>
<dbReference type="NCBIfam" id="TIGR00229">
    <property type="entry name" value="sensory_box"/>
    <property type="match status" value="1"/>
</dbReference>
<dbReference type="InterPro" id="IPR013656">
    <property type="entry name" value="PAS_4"/>
</dbReference>
<dbReference type="InterPro" id="IPR003661">
    <property type="entry name" value="HisK_dim/P_dom"/>
</dbReference>
<dbReference type="Gene3D" id="1.10.287.130">
    <property type="match status" value="1"/>
</dbReference>
<evidence type="ECO:0000256" key="4">
    <source>
        <dbReference type="ARBA" id="ARBA00022679"/>
    </source>
</evidence>
<feature type="domain" description="Histidine kinase" evidence="10">
    <location>
        <begin position="491"/>
        <end position="709"/>
    </location>
</feature>
<dbReference type="CDD" id="cd12912">
    <property type="entry name" value="PDC2_MCP_like"/>
    <property type="match status" value="1"/>
</dbReference>
<evidence type="ECO:0000256" key="8">
    <source>
        <dbReference type="ARBA" id="ARBA00023012"/>
    </source>
</evidence>
<evidence type="ECO:0000256" key="6">
    <source>
        <dbReference type="ARBA" id="ARBA00022777"/>
    </source>
</evidence>
<organism evidence="13 14">
    <name type="scientific">Desulfosarcina alkanivorans</name>
    <dbReference type="NCBI Taxonomy" id="571177"/>
    <lineage>
        <taxon>Bacteria</taxon>
        <taxon>Pseudomonadati</taxon>
        <taxon>Thermodesulfobacteriota</taxon>
        <taxon>Desulfobacteria</taxon>
        <taxon>Desulfobacterales</taxon>
        <taxon>Desulfosarcinaceae</taxon>
        <taxon>Desulfosarcina</taxon>
    </lineage>
</organism>
<evidence type="ECO:0000256" key="9">
    <source>
        <dbReference type="SAM" id="Phobius"/>
    </source>
</evidence>
<keyword evidence="9" id="KW-0472">Membrane</keyword>
<dbReference type="CDD" id="cd00082">
    <property type="entry name" value="HisKA"/>
    <property type="match status" value="1"/>
</dbReference>
<evidence type="ECO:0000313" key="13">
    <source>
        <dbReference type="EMBL" id="BBO69964.1"/>
    </source>
</evidence>
<dbReference type="PROSITE" id="PS50112">
    <property type="entry name" value="PAS"/>
    <property type="match status" value="1"/>
</dbReference>
<dbReference type="InterPro" id="IPR036890">
    <property type="entry name" value="HATPase_C_sf"/>
</dbReference>
<accession>A0A5K7YUI5</accession>
<evidence type="ECO:0000256" key="7">
    <source>
        <dbReference type="ARBA" id="ARBA00022840"/>
    </source>
</evidence>
<keyword evidence="8" id="KW-0902">Two-component regulatory system</keyword>
<evidence type="ECO:0000259" key="12">
    <source>
        <dbReference type="PROSITE" id="PS50113"/>
    </source>
</evidence>
<dbReference type="InterPro" id="IPR036097">
    <property type="entry name" value="HisK_dim/P_sf"/>
</dbReference>
<dbReference type="PANTHER" id="PTHR43065:SF46">
    <property type="entry name" value="C4-DICARBOXYLATE TRANSPORT SENSOR PROTEIN DCTB"/>
    <property type="match status" value="1"/>
</dbReference>
<dbReference type="SMART" id="SM00388">
    <property type="entry name" value="HisKA"/>
    <property type="match status" value="1"/>
</dbReference>
<dbReference type="Proteomes" id="UP000427906">
    <property type="component" value="Chromosome"/>
</dbReference>
<evidence type="ECO:0000259" key="11">
    <source>
        <dbReference type="PROSITE" id="PS50112"/>
    </source>
</evidence>
<dbReference type="InterPro" id="IPR005467">
    <property type="entry name" value="His_kinase_dom"/>
</dbReference>
<dbReference type="SUPFAM" id="SSF55785">
    <property type="entry name" value="PYP-like sensor domain (PAS domain)"/>
    <property type="match status" value="1"/>
</dbReference>
<dbReference type="EC" id="2.7.13.3" evidence="2"/>
<dbReference type="PROSITE" id="PS50113">
    <property type="entry name" value="PAC"/>
    <property type="match status" value="1"/>
</dbReference>
<feature type="domain" description="PAS" evidence="11">
    <location>
        <begin position="354"/>
        <end position="430"/>
    </location>
</feature>
<evidence type="ECO:0000256" key="1">
    <source>
        <dbReference type="ARBA" id="ARBA00000085"/>
    </source>
</evidence>